<feature type="region of interest" description="Disordered" evidence="1">
    <location>
        <begin position="2273"/>
        <end position="2294"/>
    </location>
</feature>
<dbReference type="InterPro" id="IPR041549">
    <property type="entry name" value="IMPa_helical"/>
</dbReference>
<dbReference type="Gene3D" id="1.10.390.30">
    <property type="entry name" value="Peptidase M60, enhancin-like domain 3"/>
    <property type="match status" value="1"/>
</dbReference>
<gene>
    <name evidence="3" type="ORF">CTM89_20930</name>
</gene>
<dbReference type="Proteomes" id="UP000240410">
    <property type="component" value="Unassembled WGS sequence"/>
</dbReference>
<organism evidence="3 4">
    <name type="scientific">Photobacterium leiognathi</name>
    <dbReference type="NCBI Taxonomy" id="553611"/>
    <lineage>
        <taxon>Bacteria</taxon>
        <taxon>Pseudomonadati</taxon>
        <taxon>Pseudomonadota</taxon>
        <taxon>Gammaproteobacteria</taxon>
        <taxon>Vibrionales</taxon>
        <taxon>Vibrionaceae</taxon>
        <taxon>Photobacterium</taxon>
    </lineage>
</organism>
<comment type="caution">
    <text evidence="3">The sequence shown here is derived from an EMBL/GenBank/DDBJ whole genome shotgun (WGS) entry which is preliminary data.</text>
</comment>
<evidence type="ECO:0000256" key="1">
    <source>
        <dbReference type="SAM" id="MobiDB-lite"/>
    </source>
</evidence>
<dbReference type="InterPro" id="IPR031161">
    <property type="entry name" value="Peptidase_M60_dom"/>
</dbReference>
<proteinExistence type="predicted"/>
<dbReference type="NCBIfam" id="NF038322">
    <property type="entry name" value="ImpA_fam_HExGH"/>
    <property type="match status" value="1"/>
</dbReference>
<feature type="non-terminal residue" evidence="3">
    <location>
        <position position="2979"/>
    </location>
</feature>
<feature type="compositionally biased region" description="Acidic residues" evidence="1">
    <location>
        <begin position="1412"/>
        <end position="1427"/>
    </location>
</feature>
<feature type="compositionally biased region" description="Low complexity" evidence="1">
    <location>
        <begin position="1451"/>
        <end position="1475"/>
    </location>
</feature>
<dbReference type="EMBL" id="PYOJ01000054">
    <property type="protein sequence ID" value="PSV86692.1"/>
    <property type="molecule type" value="Genomic_DNA"/>
</dbReference>
<evidence type="ECO:0000313" key="4">
    <source>
        <dbReference type="Proteomes" id="UP000240410"/>
    </source>
</evidence>
<feature type="domain" description="Peptidase M60" evidence="2">
    <location>
        <begin position="520"/>
        <end position="902"/>
    </location>
</feature>
<sequence length="2979" mass="324060">DLGSVDALFNRLDVVNTYATSLNDLNSILSGGDSSAISLASLTNISRLENVIDANLDKYREYLITLTPPSSLEEVQEQVDSVNALDNPFATAARIAGHSNAIDAVQAEDHSLATELELIDLLEYAIDQGSANRSAFFVPMFEGVNSLNWTPTHDSITLASGYAGNNTLIVSNASDGGGSGAGLFIVGEQGDWRYGAMSQSLFRNTNDAGSMQLLNNAIDWMLKDDSPTKSINVLSVHLPDGYWFPHNNALRSWLNTHYNGRHSINAANSCDYEAMDACIDTYQPDLIVFGDQDEDERGYGPAKDAVERAVAMNIPIIVTNYHRNPPPMIAALHTMMKIASEANYYPKHRISNFTVTETFKTEDVSFDPVKGLLDVLRNDSFDTGVLNSCGNNYWNCTSGSFASAFKNGADKLKNIMIGLDATATDAFKANEPIAQAALLLGDKYREGIDYPIAPSEHNAFVEALYADWVVSYGRSNNPPQPDLGEHIVVTEEVLKNHNANYAHPAVIGSQTRTFAVDYDNQWTSTGWYALPGKPVTITRHDADDSSVGEVRIKLYYARDGANRIHEHRQYVKPMFLTNERIVLNNGDTITFSTPYGTPIYLKMSSSEGNRATTLTVSGAAHHPAVMDPNDPDDIANFERLLNETEIPHFDYRNRGYEAHGRKDRYTLAINDDLPNATALFESMQVDHIDSLYKHAGFSLPSKDKTLAESNSPFAMGVCNDVIGEALCNDLNLHTRHFIQHANYDQYSQASLGTSGNPWDSSVEMDPEGWLDNHELGHNLQVNRLNIAYATNAENWTSYESRATENSVNVFPYYVAWNFHYNRMKRDNIYYDDHTSGKRAFAYIMSDVVGLQNSSGQRVTVNESCEQTASGSTRDQAFMAPNDYAVHNWYRMQFYIQLMLRTQGMEFRNGMENEWGYDIIPLLYLIQRSFGEVAGNETAWNEQRANFGFEMFPYNGHSVYGGRTIRDIPGNDWMLVTLSYLTGYDWQTMFDLFGLYTTSLAKAQADAHTIHGDLPMGLYVLETDLPPDNWTDGVDFLPMALDDSSTRWPRDGWTPYECPNLSFSVEPVNGAVTKLDANTYQLSFSTPNNVSLSVENLTPELISLDGNNRATILDNGRAAVQLTGDNVSQTFYFDARLPVDDFELTFTTHPESGKVTLEVGDVKDLHYRIAGVERRVLGKLGIKPVDLLLGNVDFFYRTKEGLDFSVERTYDLSSYYDGDSEGALQLVRVIGGPIAGRANTVEIADIETYWGADQGTENCIGVNLETESVGSWTTARGAHKSNNTGCYDGSRGDYNWYSRTQYEMTQYASLLPRLKGYPVYDIKGFRSGGAYYSHQTYLYASLTEQKAHTLYQIDASNNLTEVVTIPVSDVRQNAPTFVNFLISEIPREEVRRYIILPSDFDLNTIYEGLDNDNDGIEDALDPDDDNDGVNDGVDVFPFDPNEWADSDGDGIGDNADNNPLDGPLGDYDGDGINNQNDPDDDNDGVSDVDEVAGGFDPMDETSRPLTASEQLVADVNDIMTSDNQAVWESTLTNALLVSSMPTGDYLDGYMNELKALGNVSSVAAIQAQIDRVNTSVWQVMTIAGYADMNDASGLTGEALGTVIDLTFTADNLDYYQEFIADSSGSDIANTAALQTIIDDADAFALDPQWAITGQAVANNISGASVSVFAVESGAKGTDLTKTAGTTDANGDFEMSIVPTDLPVIIEITGGTYVDEGTGQTLTNGTLTAVLPDIARRDAVTVSPLTDLASKLASSALTAESITNANMAVAQLFLDSTESSDVYSITPSSVALDGSGAEQTYRTALIGMSVLGGGETIANTTTALAMELADTTLAPSTSQALYVNTQRWLRRHGLTEVSLSVPSFGLDDAAQTAADSALALDTRLAYLPSTLQATSSTHDLASLLGAYLPSGSSASYSVVSGGNLVELADASLDLTAYPDGAQVQAEVETGDITVLESVLIIPVASPVTVSLTLSDVENASHVYNLTTSDGQGGVVESLTTDIVTVPEVTIGGTPMLVVQADGEASLLITAHDGTWEQIVHLDVLAPRTAPSITWALNNSGDLQVSNIIGDSSDVTITYQGTDSSLTSMTVLAVDRNATDNVTWVVSKDGVNYSTIRSENMEDIVNPLALDNLAARVSDNTVSDADFLAEFIGLTDVSADATVLSLYRSELANNPVTTITELQSTIARVNSEANAFIDLQTTPASSITIAQIQTLLPSQYLADGLLTEYRTALADNTWATPDEVRVLIVAVNNDNAVDSDGDGIFDGEEIAQFSDPQDANHPIYLGNEDADNDGTSNALDSDLDGNNIADASETMVTLNQGVLAGNVDGLPAQYATGSTDSCPSTVNPSQTVGNVALVYHDGGYGCSFANASYSATQYTVTEGLSHQLTTAVPFYQISVAAQPPSSWKLNEVYPLLRLPRDIDYDLYELTLTNNEWSANKVQTILADEIPEDNWLFINQDISERTSPLTLMAVPVDLDIYGRLITGFSLTQLNNDETRLRFFTRINYDSWRYRIDGGDWVSANESSVIINGLSVGEHTAEMEVLNAQGEAVLDPETTTGQVYTVENLTPETPLSFERVNHNANGSYETVAMLAGAGLTGPGEHVFPQWWWSDVDLETRFTVELMAENGDAYPVDLVGHRVYNDIQTAMHHTNTPGESAPQFDTVSYFHLAMDSTSFAALPTGERYNSGVVKLRYVATGGQEVAIYPFTIDFDLPLSDFDNDGTEDGIDLDMDNDGVPDAQDVNSYSVTSDSDGDGMGDGFETTYGLNPLAAGDETGDLDGDGFSNLVEFQDGSLPNDANSFDTDHDGILDPDDAEPTVWNNLATGERFGVTNVSATHERTEYTSPVVRIMTEAHTRSEDMYVPYEDYNYSLNDHSSNYMPKVAYSAVKNGIYDGVVWQDQSNMALYYSEFNTDGTHSRTISLPNTANENLLSATSNGTGEIVYGLGADGGAAGGVSPTSVRLIRFDVNAQSVTVEQSLNTGK</sequence>
<dbReference type="GO" id="GO:0005509">
    <property type="term" value="F:calcium ion binding"/>
    <property type="evidence" value="ECO:0007669"/>
    <property type="project" value="InterPro"/>
</dbReference>
<dbReference type="Pfam" id="PF18642">
    <property type="entry name" value="IMPa_helical"/>
    <property type="match status" value="1"/>
</dbReference>
<evidence type="ECO:0000259" key="2">
    <source>
        <dbReference type="PROSITE" id="PS51723"/>
    </source>
</evidence>
<feature type="compositionally biased region" description="Acidic residues" evidence="1">
    <location>
        <begin position="1476"/>
        <end position="1489"/>
    </location>
</feature>
<dbReference type="Gene3D" id="4.10.1080.10">
    <property type="entry name" value="TSP type-3 repeat"/>
    <property type="match status" value="2"/>
</dbReference>
<name>A0A2T3M487_PHOLE</name>
<feature type="non-terminal residue" evidence="3">
    <location>
        <position position="1"/>
    </location>
</feature>
<accession>A0A2T3M487</accession>
<evidence type="ECO:0000313" key="3">
    <source>
        <dbReference type="EMBL" id="PSV86692.1"/>
    </source>
</evidence>
<protein>
    <recommendedName>
        <fullName evidence="2">Peptidase M60 domain-containing protein</fullName>
    </recommendedName>
</protein>
<dbReference type="InterPro" id="IPR028974">
    <property type="entry name" value="TSP_type-3_rpt"/>
</dbReference>
<dbReference type="SMART" id="SM01276">
    <property type="entry name" value="M60-like"/>
    <property type="match status" value="1"/>
</dbReference>
<reference evidence="3 4" key="1">
    <citation type="submission" date="2018-03" db="EMBL/GenBank/DDBJ databases">
        <title>Whole genome sequencing of Histamine producing bacteria.</title>
        <authorList>
            <person name="Butler K."/>
        </authorList>
    </citation>
    <scope>NUCLEOTIDE SEQUENCE [LARGE SCALE GENOMIC DNA]</scope>
    <source>
        <strain evidence="3 4">ATCC 33979</strain>
    </source>
</reference>
<feature type="region of interest" description="Disordered" evidence="1">
    <location>
        <begin position="1412"/>
        <end position="1501"/>
    </location>
</feature>
<dbReference type="OrthoDB" id="9122461at2"/>
<dbReference type="PROSITE" id="PS51723">
    <property type="entry name" value="PEPTIDASE_M60"/>
    <property type="match status" value="1"/>
</dbReference>
<dbReference type="PANTHER" id="PTHR10199">
    <property type="entry name" value="THROMBOSPONDIN"/>
    <property type="match status" value="1"/>
</dbReference>
<feature type="compositionally biased region" description="Low complexity" evidence="1">
    <location>
        <begin position="1428"/>
        <end position="1439"/>
    </location>
</feature>
<dbReference type="InterPro" id="IPR042279">
    <property type="entry name" value="Pep_M60_3"/>
</dbReference>
<dbReference type="SUPFAM" id="SSF103647">
    <property type="entry name" value="TSP type-3 repeat"/>
    <property type="match status" value="2"/>
</dbReference>